<feature type="compositionally biased region" description="Polar residues" evidence="1">
    <location>
        <begin position="284"/>
        <end position="300"/>
    </location>
</feature>
<accession>A0A6J7WLD1</accession>
<dbReference type="EMBL" id="LR798231">
    <property type="protein sequence ID" value="CAB5209160.1"/>
    <property type="molecule type" value="Genomic_DNA"/>
</dbReference>
<organism evidence="3">
    <name type="scientific">uncultured Caudovirales phage</name>
    <dbReference type="NCBI Taxonomy" id="2100421"/>
    <lineage>
        <taxon>Viruses</taxon>
        <taxon>Duplodnaviria</taxon>
        <taxon>Heunggongvirae</taxon>
        <taxon>Uroviricota</taxon>
        <taxon>Caudoviricetes</taxon>
        <taxon>Peduoviridae</taxon>
        <taxon>Maltschvirus</taxon>
        <taxon>Maltschvirus maltsch</taxon>
    </lineage>
</organism>
<evidence type="ECO:0000256" key="1">
    <source>
        <dbReference type="SAM" id="MobiDB-lite"/>
    </source>
</evidence>
<proteinExistence type="predicted"/>
<sequence>MKIYEIIAESQNLNEASLFVSALEKIGTERAFAWLSKLVAKSPKAKAIEELTQAMTEVGAKGGAKAIDRTAEEMRKAGVAEDIIQTASKQAKTATSKAVISQGLDAATKVMGQGWRALEVTLTAWGIAVPIKECAEGIADAYERNAAGDPEYQGAKLQGAVQIYLDRCVAQILTLWAGRKLVKIVASLPKGFLSTFYNGPILDKAYNGLTRAGQAAFTAWMVSPQGQKAFAEWIVGSSFSGSAMRGLSNWVGGWTKTGFDLIFNQAKNGERTQGTAPADDAEQTPAQINPADQPSKNSQLVFDPATGASLSSK</sequence>
<feature type="region of interest" description="Disordered" evidence="1">
    <location>
        <begin position="270"/>
        <end position="313"/>
    </location>
</feature>
<protein>
    <submittedName>
        <fullName evidence="3">Uncharacterized protein</fullName>
    </submittedName>
</protein>
<evidence type="ECO:0000313" key="3">
    <source>
        <dbReference type="EMBL" id="CAB5209160.1"/>
    </source>
</evidence>
<gene>
    <name evidence="3" type="ORF">UFOVP181_341</name>
    <name evidence="2" type="ORF">UFOVP57_298</name>
</gene>
<evidence type="ECO:0000313" key="2">
    <source>
        <dbReference type="EMBL" id="CAB4125897.1"/>
    </source>
</evidence>
<reference evidence="3" key="1">
    <citation type="submission" date="2020-05" db="EMBL/GenBank/DDBJ databases">
        <authorList>
            <person name="Chiriac C."/>
            <person name="Salcher M."/>
            <person name="Ghai R."/>
            <person name="Kavagutti S V."/>
        </authorList>
    </citation>
    <scope>NUCLEOTIDE SEQUENCE</scope>
</reference>
<name>A0A6J7WLD1_9CAUD</name>
<dbReference type="EMBL" id="LR796187">
    <property type="protein sequence ID" value="CAB4125897.1"/>
    <property type="molecule type" value="Genomic_DNA"/>
</dbReference>